<feature type="compositionally biased region" description="Polar residues" evidence="1">
    <location>
        <begin position="129"/>
        <end position="139"/>
    </location>
</feature>
<accession>A0A226E0Y9</accession>
<feature type="compositionally biased region" description="Low complexity" evidence="1">
    <location>
        <begin position="1"/>
        <end position="13"/>
    </location>
</feature>
<dbReference type="EMBL" id="LNIX01000008">
    <property type="protein sequence ID" value="OXA50637.1"/>
    <property type="molecule type" value="Genomic_DNA"/>
</dbReference>
<keyword evidence="3" id="KW-1185">Reference proteome</keyword>
<sequence length="719" mass="80150">MMPSNSDSNNNNNKKGLAPLQENQDEDSTPNLCFDEPPAKKSYKVSSSFTRGGGRSPSERSATMMMTTTTISPKQKRVGVGVNSGKSVVWAVTFLAVILLSADALSPRLENGGRRRVRGAIRGGHQLGRISSSPSTPTTVFDLEESKRLLRYRAPRTIAPPSSNPPTQPTPFEEDPSSSSPIFTSVRSQPRVFLRSNGQSGVIQRRISSPAATTTTPTTTTTSSSTTTTTHDFPSSEEEREISNEKSDKVFEPELQNVVEDDHDHDYYPYHYYLDFDKSKQPQKSEYLHPQPSEHLKPYALPDTQSSLWNEFLQHHTQTNSDDSVQAPTYIPPPPTPPPVYLNEINDNYTIPALRDYRFPDFKSITTTTIKPPKHNFLNPYEFFSEEDLENVADLDFDSDHSKYFVKTKPRDVSASVANLYNSFYYEPPSYSTKSQPLPVKATFPQPPLEEKAKQWTRVENNNDLDNFNYFDGSSLVTFPMSTATTTSTTTPTATANFLNFPTTTMSSRNQSEYYFSPQVKSDEKSQSDVATAESIAILAASKSSNINLIPDDDTFVHKDGKILADVTMATTTTPKMDLYMPTTTPSSGSDKDTTNIPGMPGVDYPIFDEIPVTGFDCAKQPQQLYVLNERLYRYIKPPKPSFPEDYHGPGVDLWLKKQLELGLLPKIKKGRKQLEKPVPTTLKEKVEDTSPPSTTTTATTTTTTTPEPSSSLEDEKNE</sequence>
<feature type="compositionally biased region" description="Polar residues" evidence="1">
    <location>
        <begin position="177"/>
        <end position="188"/>
    </location>
</feature>
<feature type="compositionally biased region" description="Low complexity" evidence="1">
    <location>
        <begin position="690"/>
        <end position="712"/>
    </location>
</feature>
<feature type="compositionally biased region" description="Low complexity" evidence="1">
    <location>
        <begin position="208"/>
        <end position="230"/>
    </location>
</feature>
<dbReference type="InterPro" id="IPR052660">
    <property type="entry name" value="Erythrocyte_Invasion_ImmMod"/>
</dbReference>
<feature type="region of interest" description="Disordered" evidence="1">
    <location>
        <begin position="578"/>
        <end position="597"/>
    </location>
</feature>
<gene>
    <name evidence="2" type="ORF">Fcan01_14155</name>
</gene>
<evidence type="ECO:0000313" key="2">
    <source>
        <dbReference type="EMBL" id="OXA50637.1"/>
    </source>
</evidence>
<evidence type="ECO:0000313" key="3">
    <source>
        <dbReference type="Proteomes" id="UP000198287"/>
    </source>
</evidence>
<dbReference type="Proteomes" id="UP000198287">
    <property type="component" value="Unassembled WGS sequence"/>
</dbReference>
<dbReference type="PANTHER" id="PTHR16021:SF13">
    <property type="entry name" value="ETS DOMAIN-CONTAINING PROTEIN-RELATED"/>
    <property type="match status" value="1"/>
</dbReference>
<feature type="region of interest" description="Disordered" evidence="1">
    <location>
        <begin position="668"/>
        <end position="719"/>
    </location>
</feature>
<protein>
    <submittedName>
        <fullName evidence="2">Uncharacterized protein</fullName>
    </submittedName>
</protein>
<reference evidence="2 3" key="1">
    <citation type="submission" date="2015-12" db="EMBL/GenBank/DDBJ databases">
        <title>The genome of Folsomia candida.</title>
        <authorList>
            <person name="Faddeeva A."/>
            <person name="Derks M.F."/>
            <person name="Anvar Y."/>
            <person name="Smit S."/>
            <person name="Van Straalen N."/>
            <person name="Roelofs D."/>
        </authorList>
    </citation>
    <scope>NUCLEOTIDE SEQUENCE [LARGE SCALE GENOMIC DNA]</scope>
    <source>
        <strain evidence="2 3">VU population</strain>
        <tissue evidence="2">Whole body</tissue>
    </source>
</reference>
<comment type="caution">
    <text evidence="2">The sequence shown here is derived from an EMBL/GenBank/DDBJ whole genome shotgun (WGS) entry which is preliminary data.</text>
</comment>
<feature type="region of interest" description="Disordered" evidence="1">
    <location>
        <begin position="120"/>
        <end position="141"/>
    </location>
</feature>
<evidence type="ECO:0000256" key="1">
    <source>
        <dbReference type="SAM" id="MobiDB-lite"/>
    </source>
</evidence>
<name>A0A226E0Y9_FOLCA</name>
<organism evidence="2 3">
    <name type="scientific">Folsomia candida</name>
    <name type="common">Springtail</name>
    <dbReference type="NCBI Taxonomy" id="158441"/>
    <lineage>
        <taxon>Eukaryota</taxon>
        <taxon>Metazoa</taxon>
        <taxon>Ecdysozoa</taxon>
        <taxon>Arthropoda</taxon>
        <taxon>Hexapoda</taxon>
        <taxon>Collembola</taxon>
        <taxon>Entomobryomorpha</taxon>
        <taxon>Isotomoidea</taxon>
        <taxon>Isotomidae</taxon>
        <taxon>Proisotominae</taxon>
        <taxon>Folsomia</taxon>
    </lineage>
</organism>
<dbReference type="AlphaFoldDB" id="A0A226E0Y9"/>
<proteinExistence type="predicted"/>
<feature type="compositionally biased region" description="Basic and acidic residues" evidence="1">
    <location>
        <begin position="241"/>
        <end position="252"/>
    </location>
</feature>
<feature type="region of interest" description="Disordered" evidence="1">
    <location>
        <begin position="1"/>
        <end position="62"/>
    </location>
</feature>
<feature type="region of interest" description="Disordered" evidence="1">
    <location>
        <begin position="155"/>
        <end position="252"/>
    </location>
</feature>
<dbReference type="PANTHER" id="PTHR16021">
    <property type="entry name" value="MANSC DOMAIN CONTAINING PROTEIN 1"/>
    <property type="match status" value="1"/>
</dbReference>
<dbReference type="OrthoDB" id="6428908at2759"/>